<evidence type="ECO:0000313" key="2">
    <source>
        <dbReference type="EMBL" id="MCD1654000.1"/>
    </source>
</evidence>
<dbReference type="AlphaFoldDB" id="A0AAE3EGZ8"/>
<evidence type="ECO:0000313" key="3">
    <source>
        <dbReference type="Proteomes" id="UP001198163"/>
    </source>
</evidence>
<organism evidence="2 3">
    <name type="scientific">Teretinema zuelzerae</name>
    <dbReference type="NCBI Taxonomy" id="156"/>
    <lineage>
        <taxon>Bacteria</taxon>
        <taxon>Pseudomonadati</taxon>
        <taxon>Spirochaetota</taxon>
        <taxon>Spirochaetia</taxon>
        <taxon>Spirochaetales</taxon>
        <taxon>Treponemataceae</taxon>
        <taxon>Teretinema</taxon>
    </lineage>
</organism>
<protein>
    <submittedName>
        <fullName evidence="2">Uncharacterized protein</fullName>
    </submittedName>
</protein>
<proteinExistence type="predicted"/>
<evidence type="ECO:0000256" key="1">
    <source>
        <dbReference type="SAM" id="MobiDB-lite"/>
    </source>
</evidence>
<sequence>MDRGRRTPAPPDSSRIIDMMTGPSIKNQKPISAPRYSRSSLSKCLRLYFSPFLRIE</sequence>
<comment type="caution">
    <text evidence="2">The sequence shown here is derived from an EMBL/GenBank/DDBJ whole genome shotgun (WGS) entry which is preliminary data.</text>
</comment>
<feature type="region of interest" description="Disordered" evidence="1">
    <location>
        <begin position="1"/>
        <end position="33"/>
    </location>
</feature>
<reference evidence="2" key="1">
    <citation type="submission" date="2021-08" db="EMBL/GenBank/DDBJ databases">
        <title>Comparative analyses of Brucepasteria parasyntrophica and Teretinema zuelzerae.</title>
        <authorList>
            <person name="Song Y."/>
            <person name="Brune A."/>
        </authorList>
    </citation>
    <scope>NUCLEOTIDE SEQUENCE</scope>
    <source>
        <strain evidence="2">DSM 1903</strain>
    </source>
</reference>
<dbReference type="Proteomes" id="UP001198163">
    <property type="component" value="Unassembled WGS sequence"/>
</dbReference>
<name>A0AAE3EGZ8_9SPIR</name>
<dbReference type="EMBL" id="JAINWA010000001">
    <property type="protein sequence ID" value="MCD1654000.1"/>
    <property type="molecule type" value="Genomic_DNA"/>
</dbReference>
<keyword evidence="3" id="KW-1185">Reference proteome</keyword>
<accession>A0AAE3EGZ8</accession>
<dbReference type="RefSeq" id="WP_230753739.1">
    <property type="nucleotide sequence ID" value="NZ_JAINWA010000001.1"/>
</dbReference>
<gene>
    <name evidence="2" type="ORF">K7J14_04715</name>
</gene>